<sequence length="33" mass="3744">MKELYLVGVVGYVLAQDEELTDQQIFLRSSVEA</sequence>
<name>A0A2P2KBX6_RHIMU</name>
<proteinExistence type="predicted"/>
<dbReference type="EMBL" id="GGEC01022725">
    <property type="protein sequence ID" value="MBX03209.1"/>
    <property type="molecule type" value="Transcribed_RNA"/>
</dbReference>
<dbReference type="AlphaFoldDB" id="A0A2P2KBX6"/>
<evidence type="ECO:0000313" key="1">
    <source>
        <dbReference type="EMBL" id="MBX03209.1"/>
    </source>
</evidence>
<organism evidence="1">
    <name type="scientific">Rhizophora mucronata</name>
    <name type="common">Asiatic mangrove</name>
    <dbReference type="NCBI Taxonomy" id="61149"/>
    <lineage>
        <taxon>Eukaryota</taxon>
        <taxon>Viridiplantae</taxon>
        <taxon>Streptophyta</taxon>
        <taxon>Embryophyta</taxon>
        <taxon>Tracheophyta</taxon>
        <taxon>Spermatophyta</taxon>
        <taxon>Magnoliopsida</taxon>
        <taxon>eudicotyledons</taxon>
        <taxon>Gunneridae</taxon>
        <taxon>Pentapetalae</taxon>
        <taxon>rosids</taxon>
        <taxon>fabids</taxon>
        <taxon>Malpighiales</taxon>
        <taxon>Rhizophoraceae</taxon>
        <taxon>Rhizophora</taxon>
    </lineage>
</organism>
<reference evidence="1" key="1">
    <citation type="submission" date="2018-02" db="EMBL/GenBank/DDBJ databases">
        <title>Rhizophora mucronata_Transcriptome.</title>
        <authorList>
            <person name="Meera S.P."/>
            <person name="Sreeshan A."/>
            <person name="Augustine A."/>
        </authorList>
    </citation>
    <scope>NUCLEOTIDE SEQUENCE</scope>
    <source>
        <tissue evidence="1">Leaf</tissue>
    </source>
</reference>
<protein>
    <submittedName>
        <fullName evidence="1">Uncharacterized protein</fullName>
    </submittedName>
</protein>
<accession>A0A2P2KBX6</accession>